<evidence type="ECO:0000313" key="2">
    <source>
        <dbReference type="Proteomes" id="UP000220959"/>
    </source>
</evidence>
<dbReference type="Proteomes" id="UP000220959">
    <property type="component" value="Unassembled WGS sequence"/>
</dbReference>
<name>A0ACC9D177_9FIRM</name>
<reference evidence="1 2" key="1">
    <citation type="journal article" date="2017" name="Front. Microbiol.">
        <title>New Insights into the Diversity of the Genus Faecalibacterium.</title>
        <authorList>
            <person name="Benevides L."/>
            <person name="Burman S."/>
            <person name="Martin R."/>
            <person name="Robert V."/>
            <person name="Thomas M."/>
            <person name="Miquel S."/>
            <person name="Chain F."/>
            <person name="Sokol H."/>
            <person name="Bermudez-Humaran L.G."/>
            <person name="Morrison M."/>
            <person name="Langella P."/>
            <person name="Azevedo V.A."/>
            <person name="Chatel J.M."/>
            <person name="Soares S."/>
        </authorList>
    </citation>
    <scope>NUCLEOTIDE SEQUENCE [LARGE SCALE GENOMIC DNA]</scope>
    <source>
        <strain evidence="2">CNCM I-4541</strain>
    </source>
</reference>
<sequence length="464" mass="49843">METKQSQTSPAEARENIMGTMEINPLLVKLSVPMMISMLVQALYNVVDSVFVSHVSESALTAVSLAFSLQNVMIAVGVGTGVGVNAMLSKSLGEKNQRRANATAENGIFLSLCSFVVFLVVGLTCMKPYFYAQTSDAAIARQGIQYLSVCCIFSLGLFTQTMGEKLLAATGRTHLSMISQLVGAVVNIILDPIFIFGYCGEALSGTTGAAVATVIGQFCGAGMTLFFNLNKNPDIQISFKGFRPSLKAIGRIYTVGLPSIAMQCVGSVMTFGMNLILMTFSATAVAVFGVYFKLQSFVFMPIFGLNNGMVPIIGYNYGARQPDRVKKTIKLAVCYAECIMLIGFCIFQFFPDKVLGIFAASDAMLAIGIPALRIICPHFLLAGIGIVMGSVFQALGNGVFSLIVSMCRQLFVLLPAAWLLAQTGNVNNVWWAFLIAEIVSVLLSLAFFARINKTIIAPMYGPAE</sequence>
<organism evidence="1 2">
    <name type="scientific">Faecalibacterium langellae</name>
    <dbReference type="NCBI Taxonomy" id="3435293"/>
    <lineage>
        <taxon>Bacteria</taxon>
        <taxon>Bacillati</taxon>
        <taxon>Bacillota</taxon>
        <taxon>Clostridia</taxon>
        <taxon>Eubacteriales</taxon>
        <taxon>Oscillospiraceae</taxon>
        <taxon>Faecalibacterium</taxon>
    </lineage>
</organism>
<evidence type="ECO:0000313" key="1">
    <source>
        <dbReference type="EMBL" id="PDX61737.1"/>
    </source>
</evidence>
<accession>A0ACC9D177</accession>
<proteinExistence type="predicted"/>
<keyword evidence="2" id="KW-1185">Reference proteome</keyword>
<protein>
    <submittedName>
        <fullName evidence="1">MATE family efflux transporter</fullName>
    </submittedName>
</protein>
<gene>
    <name evidence="1" type="ORF">CGS49_04910</name>
</gene>
<dbReference type="EMBL" id="NMTR01000012">
    <property type="protein sequence ID" value="PDX61737.1"/>
    <property type="molecule type" value="Genomic_DNA"/>
</dbReference>
<comment type="caution">
    <text evidence="1">The sequence shown here is derived from an EMBL/GenBank/DDBJ whole genome shotgun (WGS) entry which is preliminary data.</text>
</comment>